<protein>
    <submittedName>
        <fullName evidence="6">TetR family transcriptional regulator</fullName>
    </submittedName>
</protein>
<gene>
    <name evidence="6" type="ORF">HGI30_12695</name>
</gene>
<evidence type="ECO:0000313" key="7">
    <source>
        <dbReference type="Proteomes" id="UP000502136"/>
    </source>
</evidence>
<dbReference type="InterPro" id="IPR009057">
    <property type="entry name" value="Homeodomain-like_sf"/>
</dbReference>
<dbReference type="Pfam" id="PF00440">
    <property type="entry name" value="TetR_N"/>
    <property type="match status" value="1"/>
</dbReference>
<dbReference type="InterPro" id="IPR025996">
    <property type="entry name" value="MT1864/Rv1816-like_C"/>
</dbReference>
<dbReference type="Proteomes" id="UP000502136">
    <property type="component" value="Chromosome"/>
</dbReference>
<dbReference type="InterPro" id="IPR050109">
    <property type="entry name" value="HTH-type_TetR-like_transc_reg"/>
</dbReference>
<organism evidence="6 7">
    <name type="scientific">Paenibacillus albicereus</name>
    <dbReference type="NCBI Taxonomy" id="2726185"/>
    <lineage>
        <taxon>Bacteria</taxon>
        <taxon>Bacillati</taxon>
        <taxon>Bacillota</taxon>
        <taxon>Bacilli</taxon>
        <taxon>Bacillales</taxon>
        <taxon>Paenibacillaceae</taxon>
        <taxon>Paenibacillus</taxon>
    </lineage>
</organism>
<dbReference type="KEGG" id="palr:HGI30_12695"/>
<dbReference type="RefSeq" id="WP_168907896.1">
    <property type="nucleotide sequence ID" value="NZ_CP051428.1"/>
</dbReference>
<sequence>MPRIGLDRGSLLAAAAELADERGFEALALNTLAQKLGVRSPSLYNHVSGLPELRRLLAVRALERLAETLEAAVSGAEEDAALAFSLAYLAFARAHPGQYEAIQRAPEPDEADLQAAAGRLVRLMVRSLSGYGLTDDEAIHAVRGIRSLLHGFVSLERLGAFGMPQDRDASFRFMLEAYVRGLRPGGRD</sequence>
<evidence type="ECO:0000256" key="3">
    <source>
        <dbReference type="ARBA" id="ARBA00023163"/>
    </source>
</evidence>
<accession>A0A6H2GY51</accession>
<name>A0A6H2GY51_9BACL</name>
<dbReference type="InterPro" id="IPR001647">
    <property type="entry name" value="HTH_TetR"/>
</dbReference>
<feature type="DNA-binding region" description="H-T-H motif" evidence="4">
    <location>
        <begin position="28"/>
        <end position="47"/>
    </location>
</feature>
<evidence type="ECO:0000256" key="2">
    <source>
        <dbReference type="ARBA" id="ARBA00023125"/>
    </source>
</evidence>
<keyword evidence="1" id="KW-0805">Transcription regulation</keyword>
<dbReference type="InterPro" id="IPR036271">
    <property type="entry name" value="Tet_transcr_reg_TetR-rel_C_sf"/>
</dbReference>
<dbReference type="SUPFAM" id="SSF46689">
    <property type="entry name" value="Homeodomain-like"/>
    <property type="match status" value="1"/>
</dbReference>
<dbReference type="PRINTS" id="PR00455">
    <property type="entry name" value="HTHTETR"/>
</dbReference>
<feature type="domain" description="HTH tetR-type" evidence="5">
    <location>
        <begin position="5"/>
        <end position="65"/>
    </location>
</feature>
<evidence type="ECO:0000313" key="6">
    <source>
        <dbReference type="EMBL" id="QJC52335.1"/>
    </source>
</evidence>
<dbReference type="SUPFAM" id="SSF48498">
    <property type="entry name" value="Tetracyclin repressor-like, C-terminal domain"/>
    <property type="match status" value="1"/>
</dbReference>
<dbReference type="GO" id="GO:0003700">
    <property type="term" value="F:DNA-binding transcription factor activity"/>
    <property type="evidence" value="ECO:0007669"/>
    <property type="project" value="TreeGrafter"/>
</dbReference>
<reference evidence="6 7" key="1">
    <citation type="submission" date="2020-04" db="EMBL/GenBank/DDBJ databases">
        <title>Novel Paenibacillus strain UniB2 isolated from commercial digestive syrup.</title>
        <authorList>
            <person name="Thorat V."/>
            <person name="Kirdat K."/>
            <person name="Tiwarekar B."/>
            <person name="Yadav A."/>
        </authorList>
    </citation>
    <scope>NUCLEOTIDE SEQUENCE [LARGE SCALE GENOMIC DNA]</scope>
    <source>
        <strain evidence="6 7">UniB2</strain>
    </source>
</reference>
<dbReference type="Pfam" id="PF13305">
    <property type="entry name" value="TetR_C_33"/>
    <property type="match status" value="1"/>
</dbReference>
<keyword evidence="7" id="KW-1185">Reference proteome</keyword>
<dbReference type="PROSITE" id="PS50977">
    <property type="entry name" value="HTH_TETR_2"/>
    <property type="match status" value="1"/>
</dbReference>
<proteinExistence type="predicted"/>
<evidence type="ECO:0000256" key="4">
    <source>
        <dbReference type="PROSITE-ProRule" id="PRU00335"/>
    </source>
</evidence>
<evidence type="ECO:0000256" key="1">
    <source>
        <dbReference type="ARBA" id="ARBA00023015"/>
    </source>
</evidence>
<dbReference type="PANTHER" id="PTHR30055">
    <property type="entry name" value="HTH-TYPE TRANSCRIPTIONAL REGULATOR RUTR"/>
    <property type="match status" value="1"/>
</dbReference>
<evidence type="ECO:0000259" key="5">
    <source>
        <dbReference type="PROSITE" id="PS50977"/>
    </source>
</evidence>
<dbReference type="Gene3D" id="1.10.10.60">
    <property type="entry name" value="Homeodomain-like"/>
    <property type="match status" value="1"/>
</dbReference>
<dbReference type="AlphaFoldDB" id="A0A6H2GY51"/>
<keyword evidence="2 4" id="KW-0238">DNA-binding</keyword>
<dbReference type="EMBL" id="CP051428">
    <property type="protein sequence ID" value="QJC52335.1"/>
    <property type="molecule type" value="Genomic_DNA"/>
</dbReference>
<dbReference type="Gene3D" id="1.10.357.10">
    <property type="entry name" value="Tetracycline Repressor, domain 2"/>
    <property type="match status" value="1"/>
</dbReference>
<dbReference type="PANTHER" id="PTHR30055:SF239">
    <property type="entry name" value="TRANSCRIPTIONAL REGULATORY PROTEIN"/>
    <property type="match status" value="1"/>
</dbReference>
<dbReference type="GO" id="GO:0000976">
    <property type="term" value="F:transcription cis-regulatory region binding"/>
    <property type="evidence" value="ECO:0007669"/>
    <property type="project" value="TreeGrafter"/>
</dbReference>
<keyword evidence="3" id="KW-0804">Transcription</keyword>